<dbReference type="Proteomes" id="UP000230423">
    <property type="component" value="Unassembled WGS sequence"/>
</dbReference>
<feature type="compositionally biased region" description="Low complexity" evidence="1">
    <location>
        <begin position="50"/>
        <end position="61"/>
    </location>
</feature>
<accession>A0A2G9TGW5</accession>
<sequence length="71" mass="7507">PQASGNEPGYLPDYQGDQFTNKQRIEETQALNKPFFDTIGGPPPAPAPTPALSGSASSATSQHNVNIPKQE</sequence>
<feature type="compositionally biased region" description="Polar residues" evidence="1">
    <location>
        <begin position="62"/>
        <end position="71"/>
    </location>
</feature>
<reference evidence="2 3" key="1">
    <citation type="submission" date="2015-09" db="EMBL/GenBank/DDBJ databases">
        <title>Draft genome of the parasitic nematode Teladorsagia circumcincta isolate WARC Sus (inbred).</title>
        <authorList>
            <person name="Mitreva M."/>
        </authorList>
    </citation>
    <scope>NUCLEOTIDE SEQUENCE [LARGE SCALE GENOMIC DNA]</scope>
    <source>
        <strain evidence="2 3">S</strain>
    </source>
</reference>
<name>A0A2G9TGW5_TELCI</name>
<gene>
    <name evidence="2" type="ORF">TELCIR_21390</name>
</gene>
<protein>
    <submittedName>
        <fullName evidence="2">Uncharacterized protein</fullName>
    </submittedName>
</protein>
<dbReference type="AlphaFoldDB" id="A0A2G9TGW5"/>
<evidence type="ECO:0000256" key="1">
    <source>
        <dbReference type="SAM" id="MobiDB-lite"/>
    </source>
</evidence>
<feature type="non-terminal residue" evidence="2">
    <location>
        <position position="1"/>
    </location>
</feature>
<evidence type="ECO:0000313" key="2">
    <source>
        <dbReference type="EMBL" id="PIO57206.1"/>
    </source>
</evidence>
<dbReference type="EMBL" id="KZ366962">
    <property type="protein sequence ID" value="PIO57206.1"/>
    <property type="molecule type" value="Genomic_DNA"/>
</dbReference>
<dbReference type="OrthoDB" id="5871327at2759"/>
<feature type="region of interest" description="Disordered" evidence="1">
    <location>
        <begin position="30"/>
        <end position="71"/>
    </location>
</feature>
<keyword evidence="3" id="KW-1185">Reference proteome</keyword>
<evidence type="ECO:0000313" key="3">
    <source>
        <dbReference type="Proteomes" id="UP000230423"/>
    </source>
</evidence>
<proteinExistence type="predicted"/>
<organism evidence="2 3">
    <name type="scientific">Teladorsagia circumcincta</name>
    <name type="common">Brown stomach worm</name>
    <name type="synonym">Ostertagia circumcincta</name>
    <dbReference type="NCBI Taxonomy" id="45464"/>
    <lineage>
        <taxon>Eukaryota</taxon>
        <taxon>Metazoa</taxon>
        <taxon>Ecdysozoa</taxon>
        <taxon>Nematoda</taxon>
        <taxon>Chromadorea</taxon>
        <taxon>Rhabditida</taxon>
        <taxon>Rhabditina</taxon>
        <taxon>Rhabditomorpha</taxon>
        <taxon>Strongyloidea</taxon>
        <taxon>Trichostrongylidae</taxon>
        <taxon>Teladorsagia</taxon>
    </lineage>
</organism>